<evidence type="ECO:0000313" key="2">
    <source>
        <dbReference type="EMBL" id="KMM86192.1"/>
    </source>
</evidence>
<feature type="transmembrane region" description="Helical" evidence="1">
    <location>
        <begin position="7"/>
        <end position="25"/>
    </location>
</feature>
<keyword evidence="1" id="KW-0812">Transmembrane</keyword>
<name>A0A0J6JQX9_PSETA</name>
<keyword evidence="1" id="KW-1133">Transmembrane helix</keyword>
<evidence type="ECO:0000256" key="1">
    <source>
        <dbReference type="SAM" id="Phobius"/>
    </source>
</evidence>
<reference evidence="2 3" key="1">
    <citation type="submission" date="2015-02" db="EMBL/GenBank/DDBJ databases">
        <title>Pseudomonas helleri sp. nov. and Pseudomonas weihenstephanensis sp. nov., isolated from raw cows milk.</title>
        <authorList>
            <person name="von Neubeck M."/>
            <person name="Huptas C."/>
            <person name="Wenning M."/>
            <person name="Scherer S."/>
        </authorList>
    </citation>
    <scope>NUCLEOTIDE SEQUENCE [LARGE SCALE GENOMIC DNA]</scope>
    <source>
        <strain evidence="2 3">DSM 21104</strain>
    </source>
</reference>
<dbReference type="Proteomes" id="UP000036395">
    <property type="component" value="Unassembled WGS sequence"/>
</dbReference>
<gene>
    <name evidence="2" type="ORF">TU78_06155</name>
</gene>
<keyword evidence="1" id="KW-0472">Membrane</keyword>
<dbReference type="AlphaFoldDB" id="A0A0J6JQX9"/>
<evidence type="ECO:0000313" key="3">
    <source>
        <dbReference type="Proteomes" id="UP000036395"/>
    </source>
</evidence>
<feature type="transmembrane region" description="Helical" evidence="1">
    <location>
        <begin position="131"/>
        <end position="156"/>
    </location>
</feature>
<dbReference type="PATRIC" id="fig|47884.3.peg.1630"/>
<proteinExistence type="predicted"/>
<sequence length="166" mass="18859">MAGVGELIVLFACILVMAGLGSMMWDSLVEIPSVPKRLVLRSAYVTHALGVSKSTSQMYIKVARQGGEYDHSFDIPNREARLLGIHKFKRLWVAIDADSDNQFVWAVYDERFQLMMSRRQIVGWAEQGNDVALLMVFCSCLIVVYGVFNMGVCGVWNRYYYKKDSE</sequence>
<dbReference type="STRING" id="47884.SAMN04490203_3419"/>
<dbReference type="EMBL" id="JYLA01000002">
    <property type="protein sequence ID" value="KMM86192.1"/>
    <property type="molecule type" value="Genomic_DNA"/>
</dbReference>
<protein>
    <submittedName>
        <fullName evidence="2">Uncharacterized protein</fullName>
    </submittedName>
</protein>
<comment type="caution">
    <text evidence="2">The sequence shown here is derived from an EMBL/GenBank/DDBJ whole genome shotgun (WGS) entry which is preliminary data.</text>
</comment>
<accession>A0A0J6JQX9</accession>
<organism evidence="2 3">
    <name type="scientific">Pseudomonas taetrolens</name>
    <dbReference type="NCBI Taxonomy" id="47884"/>
    <lineage>
        <taxon>Bacteria</taxon>
        <taxon>Pseudomonadati</taxon>
        <taxon>Pseudomonadota</taxon>
        <taxon>Gammaproteobacteria</taxon>
        <taxon>Pseudomonadales</taxon>
        <taxon>Pseudomonadaceae</taxon>
        <taxon>Pseudomonas</taxon>
    </lineage>
</organism>